<comment type="caution">
    <text evidence="2">The sequence shown here is derived from an EMBL/GenBank/DDBJ whole genome shotgun (WGS) entry which is preliminary data.</text>
</comment>
<reference evidence="2" key="1">
    <citation type="submission" date="2021-02" db="EMBL/GenBank/DDBJ databases">
        <authorList>
            <person name="Nowell W R."/>
        </authorList>
    </citation>
    <scope>NUCLEOTIDE SEQUENCE</scope>
    <source>
        <strain evidence="2">Ploen Becks lab</strain>
    </source>
</reference>
<evidence type="ECO:0000259" key="1">
    <source>
        <dbReference type="PROSITE" id="PS50802"/>
    </source>
</evidence>
<sequence length="460" mass="54881">MLQNSITIAQFNNYLLNIFNIFMNPAKDSMVCFSLNTMRKEIKNRNIDFSDLCSSENENENSQLTEKFNLKDELNIETIESLKKSSPFTGYFSSILENIETKINNYRNKNEKYEPNLFFNPNLYLLIKDQLYLVPLWTGILIDDLNKQSLFKFSDVLKTRLTNNPVENYFGMLKNRILLKRKVYPSELVSLSFLRVKSKYLEFYMKDSDLDKPAANFSAKYKENWSDKSTKKDRKKRILYEIDPIKEKGFFYKNKDVYNLIYEDLYEFDPALLEIESNEFKKVSFFIDKFVGKKDSEPQPMDIENISQHEKIKNNEFTIEFNIYKSFLEEISNIDYDFVKSKNFFKNNNELFIKLVKFLRSKVNVEIYNDQIIESYDPFKILIELFNLSDFVAISTKGDGNCFYRAVSFCIFGTDEYFYAIKIGSLFILIEYRDLFERIIENHHYQNSFETIFYKSKRND</sequence>
<proteinExistence type="predicted"/>
<dbReference type="Proteomes" id="UP000663879">
    <property type="component" value="Unassembled WGS sequence"/>
</dbReference>
<protein>
    <recommendedName>
        <fullName evidence="1">OTU domain-containing protein</fullName>
    </recommendedName>
</protein>
<feature type="non-terminal residue" evidence="2">
    <location>
        <position position="460"/>
    </location>
</feature>
<dbReference type="OrthoDB" id="413122at2759"/>
<organism evidence="2 3">
    <name type="scientific">Brachionus calyciflorus</name>
    <dbReference type="NCBI Taxonomy" id="104777"/>
    <lineage>
        <taxon>Eukaryota</taxon>
        <taxon>Metazoa</taxon>
        <taxon>Spiralia</taxon>
        <taxon>Gnathifera</taxon>
        <taxon>Rotifera</taxon>
        <taxon>Eurotatoria</taxon>
        <taxon>Monogononta</taxon>
        <taxon>Pseudotrocha</taxon>
        <taxon>Ploima</taxon>
        <taxon>Brachionidae</taxon>
        <taxon>Brachionus</taxon>
    </lineage>
</organism>
<dbReference type="InterPro" id="IPR003323">
    <property type="entry name" value="OTU_dom"/>
</dbReference>
<evidence type="ECO:0000313" key="2">
    <source>
        <dbReference type="EMBL" id="CAF1061748.1"/>
    </source>
</evidence>
<keyword evidence="3" id="KW-1185">Reference proteome</keyword>
<dbReference type="AlphaFoldDB" id="A0A814L8V4"/>
<dbReference type="InterPro" id="IPR038765">
    <property type="entry name" value="Papain-like_cys_pep_sf"/>
</dbReference>
<dbReference type="EMBL" id="CAJNOC010005776">
    <property type="protein sequence ID" value="CAF1061748.1"/>
    <property type="molecule type" value="Genomic_DNA"/>
</dbReference>
<dbReference type="SUPFAM" id="SSF54001">
    <property type="entry name" value="Cysteine proteinases"/>
    <property type="match status" value="1"/>
</dbReference>
<evidence type="ECO:0000313" key="3">
    <source>
        <dbReference type="Proteomes" id="UP000663879"/>
    </source>
</evidence>
<name>A0A814L8V4_9BILA</name>
<dbReference type="PROSITE" id="PS50802">
    <property type="entry name" value="OTU"/>
    <property type="match status" value="1"/>
</dbReference>
<gene>
    <name evidence="2" type="ORF">OXX778_LOCUS19316</name>
</gene>
<accession>A0A814L8V4</accession>
<feature type="domain" description="OTU" evidence="1">
    <location>
        <begin position="391"/>
        <end position="460"/>
    </location>
</feature>